<dbReference type="Pfam" id="PF04909">
    <property type="entry name" value="Amidohydro_2"/>
    <property type="match status" value="1"/>
</dbReference>
<dbReference type="InterPro" id="IPR032466">
    <property type="entry name" value="Metal_Hydrolase"/>
</dbReference>
<dbReference type="InterPro" id="IPR006680">
    <property type="entry name" value="Amidohydro-rel"/>
</dbReference>
<evidence type="ECO:0000256" key="1">
    <source>
        <dbReference type="ARBA" id="ARBA00038310"/>
    </source>
</evidence>
<dbReference type="Proteomes" id="UP000575068">
    <property type="component" value="Unassembled WGS sequence"/>
</dbReference>
<feature type="domain" description="Amidohydrolase-related" evidence="2">
    <location>
        <begin position="24"/>
        <end position="338"/>
    </location>
</feature>
<dbReference type="InterPro" id="IPR052350">
    <property type="entry name" value="Metallo-dep_Lactonases"/>
</dbReference>
<evidence type="ECO:0000259" key="2">
    <source>
        <dbReference type="Pfam" id="PF04909"/>
    </source>
</evidence>
<organism evidence="3 4">
    <name type="scientific">Rhizorhapis suberifaciens</name>
    <name type="common">corky root of lettuce</name>
    <dbReference type="NCBI Taxonomy" id="13656"/>
    <lineage>
        <taxon>Bacteria</taxon>
        <taxon>Pseudomonadati</taxon>
        <taxon>Pseudomonadota</taxon>
        <taxon>Alphaproteobacteria</taxon>
        <taxon>Sphingomonadales</taxon>
        <taxon>Sphingomonadaceae</taxon>
        <taxon>Rhizorhapis</taxon>
    </lineage>
</organism>
<comment type="caution">
    <text evidence="3">The sequence shown here is derived from an EMBL/GenBank/DDBJ whole genome shotgun (WGS) entry which is preliminary data.</text>
</comment>
<evidence type="ECO:0000313" key="4">
    <source>
        <dbReference type="Proteomes" id="UP000575068"/>
    </source>
</evidence>
<dbReference type="GO" id="GO:0016787">
    <property type="term" value="F:hydrolase activity"/>
    <property type="evidence" value="ECO:0007669"/>
    <property type="project" value="UniProtKB-KW"/>
</dbReference>
<accession>A0A840HX87</accession>
<dbReference type="AlphaFoldDB" id="A0A840HX87"/>
<dbReference type="EMBL" id="JACHOV010000009">
    <property type="protein sequence ID" value="MBB4642190.1"/>
    <property type="molecule type" value="Genomic_DNA"/>
</dbReference>
<dbReference type="RefSeq" id="WP_184475961.1">
    <property type="nucleotide sequence ID" value="NZ_JACHOV010000009.1"/>
</dbReference>
<dbReference type="Gene3D" id="3.20.20.140">
    <property type="entry name" value="Metal-dependent hydrolases"/>
    <property type="match status" value="1"/>
</dbReference>
<keyword evidence="4" id="KW-1185">Reference proteome</keyword>
<reference evidence="3 4" key="1">
    <citation type="submission" date="2020-08" db="EMBL/GenBank/DDBJ databases">
        <title>Genomic Encyclopedia of Type Strains, Phase IV (KMG-IV): sequencing the most valuable type-strain genomes for metagenomic binning, comparative biology and taxonomic classification.</title>
        <authorList>
            <person name="Goeker M."/>
        </authorList>
    </citation>
    <scope>NUCLEOTIDE SEQUENCE [LARGE SCALE GENOMIC DNA]</scope>
    <source>
        <strain evidence="3 4">DSM 7465</strain>
    </source>
</reference>
<comment type="similarity">
    <text evidence="1">Belongs to the metallo-dependent hydrolases superfamily.</text>
</comment>
<dbReference type="PANTHER" id="PTHR43569">
    <property type="entry name" value="AMIDOHYDROLASE"/>
    <property type="match status" value="1"/>
</dbReference>
<gene>
    <name evidence="3" type="ORF">HNQ99_002512</name>
</gene>
<dbReference type="PANTHER" id="PTHR43569:SF1">
    <property type="entry name" value="BLL3371 PROTEIN"/>
    <property type="match status" value="1"/>
</dbReference>
<dbReference type="SUPFAM" id="SSF51556">
    <property type="entry name" value="Metallo-dependent hydrolases"/>
    <property type="match status" value="1"/>
</dbReference>
<keyword evidence="3" id="KW-0378">Hydrolase</keyword>
<proteinExistence type="inferred from homology"/>
<name>A0A840HX87_9SPHN</name>
<sequence length="342" mass="38122">MAQYKPEWLSLVQEAPIDPDLPIIDPHCHLYDDPVRRATMGGFMTEEFLKEIHDSGHKVVSTVHCEAYKTFVDAAAPAELQAVAETRAATRVGEESQQRDPAGPRLSEGIICAADLTLGERLDDVLAAHREAAKGRLRGVRSWTMSDPEITLPYEAPVDLLADPAFVAGAKRLLDHKLTWDAAVFHPQIPYVAALAEKVPDLPIILNHVGIPIYTGRFKDKLQETYQHWLAMMTDLARYPNVYVKVSGLLMGFSGRAFDDHPTPPTSQQAADAMEDHYIPTIELFGPERCMFTSNFPRDRLGISYGVLWNAHRILANRYSPDERAALFHGTAAKVYNLQDPA</sequence>
<protein>
    <submittedName>
        <fullName evidence="3">Putative TIM-barrel fold metal-dependent hydrolase</fullName>
    </submittedName>
</protein>
<evidence type="ECO:0000313" key="3">
    <source>
        <dbReference type="EMBL" id="MBB4642190.1"/>
    </source>
</evidence>